<dbReference type="SMART" id="SM00342">
    <property type="entry name" value="HTH_ARAC"/>
    <property type="match status" value="1"/>
</dbReference>
<dbReference type="EMBL" id="VMRJ01000002">
    <property type="protein sequence ID" value="TVT41939.1"/>
    <property type="molecule type" value="Genomic_DNA"/>
</dbReference>
<keyword evidence="1" id="KW-0805">Transcription regulation</keyword>
<dbReference type="Proteomes" id="UP000317624">
    <property type="component" value="Unassembled WGS sequence"/>
</dbReference>
<evidence type="ECO:0000259" key="4">
    <source>
        <dbReference type="PROSITE" id="PS01124"/>
    </source>
</evidence>
<dbReference type="OrthoDB" id="3186094at2"/>
<sequence>MSTNPFEEFYHKVSPGAGLPGRPRTAGQFKVVNVADLMVNREDRPAMNFDRRPFYKISLIRGRSRIEYADREVEVEDLGLWFVTSRVPYRWHPHDANQTGYVCLFTDEFLLPVKGGIVLDELPIFGQGACPVLTVSEAEYATLAVIFEKMLQESGSGYAYSQELLRAYLLELIYYGQKLRPDLVLIQAPTAAGRLAAQFAELLERQFPLAAPRQQLALRTARDYADALAVHVNHLNRVLKEATGHTTTALLADRVAQEARQLLKQSSWTVAEIADSLGFTDTAHFCHFFKRQTGLAPGDYRAPVVV</sequence>
<gene>
    <name evidence="5" type="ORF">FNT36_11000</name>
</gene>
<dbReference type="InterPro" id="IPR037923">
    <property type="entry name" value="HTH-like"/>
</dbReference>
<evidence type="ECO:0000256" key="3">
    <source>
        <dbReference type="ARBA" id="ARBA00023163"/>
    </source>
</evidence>
<dbReference type="GO" id="GO:0043565">
    <property type="term" value="F:sequence-specific DNA binding"/>
    <property type="evidence" value="ECO:0007669"/>
    <property type="project" value="InterPro"/>
</dbReference>
<accession>A0A558BZJ0</accession>
<dbReference type="PANTHER" id="PTHR43280:SF32">
    <property type="entry name" value="TRANSCRIPTIONAL REGULATORY PROTEIN"/>
    <property type="match status" value="1"/>
</dbReference>
<protein>
    <submittedName>
        <fullName evidence="5">Helix-turn-helix domain-containing protein</fullName>
    </submittedName>
</protein>
<proteinExistence type="predicted"/>
<dbReference type="GO" id="GO:0003700">
    <property type="term" value="F:DNA-binding transcription factor activity"/>
    <property type="evidence" value="ECO:0007669"/>
    <property type="project" value="InterPro"/>
</dbReference>
<name>A0A558BZJ0_9BACT</name>
<dbReference type="Pfam" id="PF12833">
    <property type="entry name" value="HTH_18"/>
    <property type="match status" value="1"/>
</dbReference>
<dbReference type="PANTHER" id="PTHR43280">
    <property type="entry name" value="ARAC-FAMILY TRANSCRIPTIONAL REGULATOR"/>
    <property type="match status" value="1"/>
</dbReference>
<keyword evidence="6" id="KW-1185">Reference proteome</keyword>
<dbReference type="InterPro" id="IPR020449">
    <property type="entry name" value="Tscrpt_reg_AraC-type_HTH"/>
</dbReference>
<dbReference type="SUPFAM" id="SSF46689">
    <property type="entry name" value="Homeodomain-like"/>
    <property type="match status" value="1"/>
</dbReference>
<evidence type="ECO:0000256" key="1">
    <source>
        <dbReference type="ARBA" id="ARBA00023015"/>
    </source>
</evidence>
<dbReference type="InterPro" id="IPR018060">
    <property type="entry name" value="HTH_AraC"/>
</dbReference>
<dbReference type="PRINTS" id="PR00032">
    <property type="entry name" value="HTHARAC"/>
</dbReference>
<keyword evidence="2" id="KW-0238">DNA-binding</keyword>
<dbReference type="Gene3D" id="1.10.10.60">
    <property type="entry name" value="Homeodomain-like"/>
    <property type="match status" value="1"/>
</dbReference>
<dbReference type="InterPro" id="IPR009057">
    <property type="entry name" value="Homeodomain-like_sf"/>
</dbReference>
<dbReference type="AlphaFoldDB" id="A0A558BZJ0"/>
<comment type="caution">
    <text evidence="5">The sequence shown here is derived from an EMBL/GenBank/DDBJ whole genome shotgun (WGS) entry which is preliminary data.</text>
</comment>
<evidence type="ECO:0000313" key="6">
    <source>
        <dbReference type="Proteomes" id="UP000317624"/>
    </source>
</evidence>
<evidence type="ECO:0000256" key="2">
    <source>
        <dbReference type="ARBA" id="ARBA00023125"/>
    </source>
</evidence>
<organism evidence="5 6">
    <name type="scientific">Hymenobacter setariae</name>
    <dbReference type="NCBI Taxonomy" id="2594794"/>
    <lineage>
        <taxon>Bacteria</taxon>
        <taxon>Pseudomonadati</taxon>
        <taxon>Bacteroidota</taxon>
        <taxon>Cytophagia</taxon>
        <taxon>Cytophagales</taxon>
        <taxon>Hymenobacteraceae</taxon>
        <taxon>Hymenobacter</taxon>
    </lineage>
</organism>
<dbReference type="SUPFAM" id="SSF51215">
    <property type="entry name" value="Regulatory protein AraC"/>
    <property type="match status" value="1"/>
</dbReference>
<dbReference type="PROSITE" id="PS01124">
    <property type="entry name" value="HTH_ARAC_FAMILY_2"/>
    <property type="match status" value="1"/>
</dbReference>
<dbReference type="RefSeq" id="WP_144847402.1">
    <property type="nucleotide sequence ID" value="NZ_VMRJ01000002.1"/>
</dbReference>
<reference evidence="5 6" key="1">
    <citation type="submission" date="2019-07" db="EMBL/GenBank/DDBJ databases">
        <title>Hymenobacter sp. straun FUR1 Genome sequencing and assembly.</title>
        <authorList>
            <person name="Chhetri G."/>
        </authorList>
    </citation>
    <scope>NUCLEOTIDE SEQUENCE [LARGE SCALE GENOMIC DNA]</scope>
    <source>
        <strain evidence="5 6">Fur1</strain>
    </source>
</reference>
<keyword evidence="3" id="KW-0804">Transcription</keyword>
<evidence type="ECO:0000313" key="5">
    <source>
        <dbReference type="EMBL" id="TVT41939.1"/>
    </source>
</evidence>
<feature type="domain" description="HTH araC/xylS-type" evidence="4">
    <location>
        <begin position="197"/>
        <end position="303"/>
    </location>
</feature>